<dbReference type="AlphaFoldDB" id="A0A6J4TNU3"/>
<evidence type="ECO:0000313" key="2">
    <source>
        <dbReference type="EMBL" id="CAA9527269.1"/>
    </source>
</evidence>
<protein>
    <submittedName>
        <fullName evidence="2">Uncharacterized protein</fullName>
    </submittedName>
</protein>
<reference evidence="2" key="1">
    <citation type="submission" date="2020-02" db="EMBL/GenBank/DDBJ databases">
        <authorList>
            <person name="Meier V. D."/>
        </authorList>
    </citation>
    <scope>NUCLEOTIDE SEQUENCE</scope>
    <source>
        <strain evidence="2">AVDCRST_MAG91</strain>
    </source>
</reference>
<evidence type="ECO:0000256" key="1">
    <source>
        <dbReference type="SAM" id="MobiDB-lite"/>
    </source>
</evidence>
<feature type="region of interest" description="Disordered" evidence="1">
    <location>
        <begin position="36"/>
        <end position="86"/>
    </location>
</feature>
<accession>A0A6J4TNU3</accession>
<dbReference type="EMBL" id="CADCVX010000471">
    <property type="protein sequence ID" value="CAA9527269.1"/>
    <property type="molecule type" value="Genomic_DNA"/>
</dbReference>
<organism evidence="2">
    <name type="scientific">uncultured Sphingomonadaceae bacterium</name>
    <dbReference type="NCBI Taxonomy" id="169976"/>
    <lineage>
        <taxon>Bacteria</taxon>
        <taxon>Pseudomonadati</taxon>
        <taxon>Pseudomonadota</taxon>
        <taxon>Alphaproteobacteria</taxon>
        <taxon>Sphingomonadales</taxon>
        <taxon>Sphingomonadaceae</taxon>
        <taxon>environmental samples</taxon>
    </lineage>
</organism>
<name>A0A6J4TNU3_9SPHN</name>
<gene>
    <name evidence="2" type="ORF">AVDCRST_MAG91-2643</name>
</gene>
<feature type="non-terminal residue" evidence="2">
    <location>
        <position position="86"/>
    </location>
</feature>
<proteinExistence type="predicted"/>
<feature type="compositionally biased region" description="Basic and acidic residues" evidence="1">
    <location>
        <begin position="50"/>
        <end position="62"/>
    </location>
</feature>
<feature type="compositionally biased region" description="Basic residues" evidence="1">
    <location>
        <begin position="76"/>
        <end position="86"/>
    </location>
</feature>
<sequence length="86" mass="9332">DCCRKRKVLDLGCPSGPEVQAPAALHSRLSGLACGGSRAARRAQPVGREQALRDRDRRHRDMATGARDSGPGRVRSSFRPRPTGRV</sequence>
<feature type="non-terminal residue" evidence="2">
    <location>
        <position position="1"/>
    </location>
</feature>